<protein>
    <recommendedName>
        <fullName evidence="5">UV excision repair protein RAD23</fullName>
    </recommendedName>
</protein>
<dbReference type="PROSITE" id="PS50030">
    <property type="entry name" value="UBA"/>
    <property type="match status" value="2"/>
</dbReference>
<dbReference type="SMART" id="SM00213">
    <property type="entry name" value="UBQ"/>
    <property type="match status" value="1"/>
</dbReference>
<comment type="similarity">
    <text evidence="5">Belongs to the RAD23 family.</text>
</comment>
<dbReference type="SMART" id="SM00727">
    <property type="entry name" value="STI1"/>
    <property type="match status" value="1"/>
</dbReference>
<dbReference type="SUPFAM" id="SSF46934">
    <property type="entry name" value="UBA-like"/>
    <property type="match status" value="2"/>
</dbReference>
<dbReference type="GO" id="GO:0005654">
    <property type="term" value="C:nucleoplasm"/>
    <property type="evidence" value="ECO:0007669"/>
    <property type="project" value="TreeGrafter"/>
</dbReference>
<organism evidence="9 10">
    <name type="scientific">Penicillium brasilianum</name>
    <dbReference type="NCBI Taxonomy" id="104259"/>
    <lineage>
        <taxon>Eukaryota</taxon>
        <taxon>Fungi</taxon>
        <taxon>Dikarya</taxon>
        <taxon>Ascomycota</taxon>
        <taxon>Pezizomycotina</taxon>
        <taxon>Eurotiomycetes</taxon>
        <taxon>Eurotiomycetidae</taxon>
        <taxon>Eurotiales</taxon>
        <taxon>Aspergillaceae</taxon>
        <taxon>Penicillium</taxon>
    </lineage>
</organism>
<keyword evidence="2 5" id="KW-0227">DNA damage</keyword>
<comment type="caution">
    <text evidence="9">The sequence shown here is derived from an EMBL/GenBank/DDBJ whole genome shotgun (WGS) entry which is preliminary data.</text>
</comment>
<proteinExistence type="inferred from homology"/>
<feature type="region of interest" description="Disordered" evidence="6">
    <location>
        <begin position="81"/>
        <end position="144"/>
    </location>
</feature>
<accession>A0A1S9RQ37</accession>
<keyword evidence="1" id="KW-0677">Repeat</keyword>
<dbReference type="CDD" id="cd14281">
    <property type="entry name" value="UBA2_Rad23_like"/>
    <property type="match status" value="1"/>
</dbReference>
<evidence type="ECO:0000259" key="8">
    <source>
        <dbReference type="PROSITE" id="PS50053"/>
    </source>
</evidence>
<dbReference type="GO" id="GO:0031593">
    <property type="term" value="F:polyubiquitin modification-dependent protein binding"/>
    <property type="evidence" value="ECO:0007669"/>
    <property type="project" value="UniProtKB-UniRule"/>
</dbReference>
<evidence type="ECO:0000313" key="10">
    <source>
        <dbReference type="Proteomes" id="UP000190744"/>
    </source>
</evidence>
<dbReference type="GO" id="GO:0043130">
    <property type="term" value="F:ubiquitin binding"/>
    <property type="evidence" value="ECO:0007669"/>
    <property type="project" value="UniProtKB-UniRule"/>
</dbReference>
<name>A0A1S9RQ37_PENBI</name>
<dbReference type="GO" id="GO:0006289">
    <property type="term" value="P:nucleotide-excision repair"/>
    <property type="evidence" value="ECO:0007669"/>
    <property type="project" value="UniProtKB-UniRule"/>
</dbReference>
<dbReference type="InterPro" id="IPR006636">
    <property type="entry name" value="STI1_HS-bd"/>
</dbReference>
<feature type="region of interest" description="Disordered" evidence="6">
    <location>
        <begin position="216"/>
        <end position="245"/>
    </location>
</feature>
<dbReference type="Gene3D" id="1.10.8.10">
    <property type="entry name" value="DNA helicase RuvA subunit, C-terminal domain"/>
    <property type="match status" value="2"/>
</dbReference>
<dbReference type="Proteomes" id="UP000190744">
    <property type="component" value="Unassembled WGS sequence"/>
</dbReference>
<dbReference type="GO" id="GO:0003684">
    <property type="term" value="F:damaged DNA binding"/>
    <property type="evidence" value="ECO:0007669"/>
    <property type="project" value="UniProtKB-UniRule"/>
</dbReference>
<dbReference type="CDD" id="cd01805">
    <property type="entry name" value="Ubl_Rad23"/>
    <property type="match status" value="1"/>
</dbReference>
<evidence type="ECO:0000256" key="2">
    <source>
        <dbReference type="ARBA" id="ARBA00022763"/>
    </source>
</evidence>
<dbReference type="InterPro" id="IPR036353">
    <property type="entry name" value="XPC-bd_sf"/>
</dbReference>
<evidence type="ECO:0000256" key="4">
    <source>
        <dbReference type="ARBA" id="ARBA00023242"/>
    </source>
</evidence>
<reference evidence="10" key="1">
    <citation type="submission" date="2015-09" db="EMBL/GenBank/DDBJ databases">
        <authorList>
            <person name="Fill T.P."/>
            <person name="Baretta J.F."/>
            <person name="de Almeida L.G."/>
            <person name="Rocha M."/>
            <person name="de Souza D.H."/>
            <person name="Malavazi I."/>
            <person name="Cerdeira L.T."/>
            <person name="Hong H."/>
            <person name="Samborskyy M."/>
            <person name="de Vasconcelos A.T."/>
            <person name="Leadlay P."/>
            <person name="Rodrigues-Filho E."/>
        </authorList>
    </citation>
    <scope>NUCLEOTIDE SEQUENCE [LARGE SCALE GENOMIC DNA]</scope>
    <source>
        <strain evidence="10">LaBioMMi 136</strain>
    </source>
</reference>
<dbReference type="GO" id="GO:0043161">
    <property type="term" value="P:proteasome-mediated ubiquitin-dependent protein catabolic process"/>
    <property type="evidence" value="ECO:0007669"/>
    <property type="project" value="UniProtKB-UniRule"/>
</dbReference>
<dbReference type="InterPro" id="IPR009060">
    <property type="entry name" value="UBA-like_sf"/>
</dbReference>
<dbReference type="AlphaFoldDB" id="A0A1S9RQ37"/>
<evidence type="ECO:0000256" key="3">
    <source>
        <dbReference type="ARBA" id="ARBA00023204"/>
    </source>
</evidence>
<feature type="domain" description="UBA" evidence="7">
    <location>
        <begin position="354"/>
        <end position="395"/>
    </location>
</feature>
<feature type="compositionally biased region" description="Low complexity" evidence="6">
    <location>
        <begin position="216"/>
        <end position="227"/>
    </location>
</feature>
<evidence type="ECO:0000313" key="9">
    <source>
        <dbReference type="EMBL" id="OOQ87637.1"/>
    </source>
</evidence>
<dbReference type="PROSITE" id="PS50053">
    <property type="entry name" value="UBIQUITIN_2"/>
    <property type="match status" value="1"/>
</dbReference>
<dbReference type="PANTHER" id="PTHR10621:SF0">
    <property type="entry name" value="UV EXCISION REPAIR PROTEIN RAD23"/>
    <property type="match status" value="1"/>
</dbReference>
<sequence length="401" mass="43017">MKLTFKDLKQEKFVIEVEPSETVRQVKEKISQEKPDYGAERMKVIYSGKILQDDKTVEFYNIQEKDFLVCLPAKQPKAASSSAASSVPSTPAARAPVATPAAPAPAAPAPATRSTPAVPATPSPAGGATTEATDPAAFGDPSALAMGGAAEGAMQQMEAMGFERPMVERAMRAAFFNPDRAIEYLLTVSYFSDTPRICFPVLTNLFLLQGIPESAQREQQQQQQQSQDEAETHTEVPAAGALGGDEPFNMFEAAAQAGEGGGRGARSGGAGAGAAGGDANLDFLRSNPHFQQLRQLVQQQPQMLEPILQQVAAGNPQIAQIIGQNSEQFLQLLAEDLGEDDEALPPGTQAISVTEEERDAIERLCRLGFPRDSVIQAYFACDKNEELAANFLFDQPDDDEE</sequence>
<keyword evidence="5" id="KW-0963">Cytoplasm</keyword>
<evidence type="ECO:0000259" key="7">
    <source>
        <dbReference type="PROSITE" id="PS50030"/>
    </source>
</evidence>
<dbReference type="InterPro" id="IPR015940">
    <property type="entry name" value="UBA"/>
</dbReference>
<dbReference type="Gene3D" id="1.10.10.540">
    <property type="entry name" value="XPC-binding domain"/>
    <property type="match status" value="1"/>
</dbReference>
<feature type="compositionally biased region" description="Low complexity" evidence="6">
    <location>
        <begin position="81"/>
        <end position="101"/>
    </location>
</feature>
<dbReference type="SUPFAM" id="SSF54236">
    <property type="entry name" value="Ubiquitin-like"/>
    <property type="match status" value="1"/>
</dbReference>
<dbReference type="FunFam" id="1.10.8.10:FF:000003">
    <property type="entry name" value="UV excision repair protein RAD23 homolog"/>
    <property type="match status" value="1"/>
</dbReference>
<dbReference type="FunFam" id="1.10.10.540:FF:000001">
    <property type="entry name" value="UV excision repair protein RAD23 B"/>
    <property type="match status" value="1"/>
</dbReference>
<dbReference type="EMBL" id="LJBN01000123">
    <property type="protein sequence ID" value="OOQ87637.1"/>
    <property type="molecule type" value="Genomic_DNA"/>
</dbReference>
<dbReference type="FunFam" id="1.10.8.10:FF:000002">
    <property type="entry name" value="UV excision repair protein RAD23 homolog"/>
    <property type="match status" value="1"/>
</dbReference>
<dbReference type="Gene3D" id="3.10.20.90">
    <property type="entry name" value="Phosphatidylinositol 3-kinase Catalytic Subunit, Chain A, domain 1"/>
    <property type="match status" value="1"/>
</dbReference>
<dbReference type="GO" id="GO:0005829">
    <property type="term" value="C:cytosol"/>
    <property type="evidence" value="ECO:0007669"/>
    <property type="project" value="TreeGrafter"/>
</dbReference>
<dbReference type="PRINTS" id="PR01839">
    <property type="entry name" value="RAD23PROTEIN"/>
</dbReference>
<comment type="subcellular location">
    <subcellularLocation>
        <location evidence="5">Nucleus</location>
    </subcellularLocation>
    <subcellularLocation>
        <location evidence="5">Cytoplasm</location>
    </subcellularLocation>
</comment>
<keyword evidence="4 5" id="KW-0539">Nucleus</keyword>
<dbReference type="PANTHER" id="PTHR10621">
    <property type="entry name" value="UV EXCISION REPAIR PROTEIN RAD23"/>
    <property type="match status" value="1"/>
</dbReference>
<feature type="compositionally biased region" description="Low complexity" evidence="6">
    <location>
        <begin position="109"/>
        <end position="133"/>
    </location>
</feature>
<dbReference type="InterPro" id="IPR000626">
    <property type="entry name" value="Ubiquitin-like_dom"/>
</dbReference>
<dbReference type="SUPFAM" id="SSF101238">
    <property type="entry name" value="XPC-binding domain"/>
    <property type="match status" value="1"/>
</dbReference>
<evidence type="ECO:0000256" key="5">
    <source>
        <dbReference type="RuleBase" id="RU367049"/>
    </source>
</evidence>
<dbReference type="FunFam" id="3.10.20.90:FF:000254">
    <property type="entry name" value="UV excision repair protein Rad23"/>
    <property type="match status" value="1"/>
</dbReference>
<dbReference type="InterPro" id="IPR004806">
    <property type="entry name" value="Rad23"/>
</dbReference>
<feature type="domain" description="Ubiquitin-like" evidence="8">
    <location>
        <begin position="1"/>
        <end position="68"/>
    </location>
</feature>
<feature type="domain" description="UBA" evidence="7">
    <location>
        <begin position="148"/>
        <end position="188"/>
    </location>
</feature>
<comment type="function">
    <text evidence="5">Multiubiquitin chain receptor involved in modulation of proteasomal degradation. Involved in nucleotide excision repair.</text>
</comment>
<dbReference type="Pfam" id="PF00627">
    <property type="entry name" value="UBA"/>
    <property type="match status" value="2"/>
</dbReference>
<evidence type="ECO:0000256" key="1">
    <source>
        <dbReference type="ARBA" id="ARBA00022737"/>
    </source>
</evidence>
<keyword evidence="3 5" id="KW-0234">DNA repair</keyword>
<dbReference type="InterPro" id="IPR029071">
    <property type="entry name" value="Ubiquitin-like_domsf"/>
</dbReference>
<dbReference type="CDD" id="cd14280">
    <property type="entry name" value="UBA1_Rad23_like"/>
    <property type="match status" value="1"/>
</dbReference>
<dbReference type="Pfam" id="PF09280">
    <property type="entry name" value="XPC-binding"/>
    <property type="match status" value="1"/>
</dbReference>
<dbReference type="GO" id="GO:0070628">
    <property type="term" value="F:proteasome binding"/>
    <property type="evidence" value="ECO:0007669"/>
    <property type="project" value="TreeGrafter"/>
</dbReference>
<dbReference type="InterPro" id="IPR015360">
    <property type="entry name" value="XPC-bd"/>
</dbReference>
<gene>
    <name evidence="9" type="ORF">PEBR_15905</name>
</gene>
<dbReference type="SMART" id="SM00165">
    <property type="entry name" value="UBA"/>
    <property type="match status" value="2"/>
</dbReference>
<evidence type="ECO:0000256" key="6">
    <source>
        <dbReference type="SAM" id="MobiDB-lite"/>
    </source>
</evidence>
<dbReference type="Pfam" id="PF00240">
    <property type="entry name" value="ubiquitin"/>
    <property type="match status" value="1"/>
</dbReference>